<protein>
    <submittedName>
        <fullName evidence="1">Uncharacterized protein</fullName>
    </submittedName>
</protein>
<gene>
    <name evidence="1" type="ORF">HH216_07960</name>
</gene>
<organism evidence="1 2">
    <name type="scientific">Spirosoma rhododendri</name>
    <dbReference type="NCBI Taxonomy" id="2728024"/>
    <lineage>
        <taxon>Bacteria</taxon>
        <taxon>Pseudomonadati</taxon>
        <taxon>Bacteroidota</taxon>
        <taxon>Cytophagia</taxon>
        <taxon>Cytophagales</taxon>
        <taxon>Cytophagaceae</taxon>
        <taxon>Spirosoma</taxon>
    </lineage>
</organism>
<proteinExistence type="predicted"/>
<dbReference type="EMBL" id="CP051677">
    <property type="protein sequence ID" value="QJD78366.1"/>
    <property type="molecule type" value="Genomic_DNA"/>
</dbReference>
<evidence type="ECO:0000313" key="2">
    <source>
        <dbReference type="Proteomes" id="UP000501128"/>
    </source>
</evidence>
<keyword evidence="2" id="KW-1185">Reference proteome</keyword>
<name>A0A7L5DJ04_9BACT</name>
<sequence>MLDYLTFINVSPNPISVNERYKTLRLTEFRNFKPLGKWYTESEVMYNLYYNQELYSDVDYIGFIQYDMDSSGIDVQTIQKLLQQEDRDLILFQPFTFRQDYNQKILMDPERPNTLQGEGLNCYETIFADYNAYYKENYQTQNFNEQVIGLCSAFLIRTSLFNEMMEFAVSIVESGKLDRFDTNHQYRIQGGLLERYYAAWLLLKKKQFNTISLPHSFDGSHAQMSFYERFRLFISKKVNAFRK</sequence>
<dbReference type="KEGG" id="srho:HH216_07960"/>
<dbReference type="Proteomes" id="UP000501128">
    <property type="component" value="Chromosome"/>
</dbReference>
<evidence type="ECO:0000313" key="1">
    <source>
        <dbReference type="EMBL" id="QJD78366.1"/>
    </source>
</evidence>
<dbReference type="AlphaFoldDB" id="A0A7L5DJ04"/>
<reference evidence="1 2" key="1">
    <citation type="submission" date="2020-04" db="EMBL/GenBank/DDBJ databases">
        <title>Genome sequencing of novel species.</title>
        <authorList>
            <person name="Heo J."/>
            <person name="Kim S.-J."/>
            <person name="Kim J.-S."/>
            <person name="Hong S.-B."/>
            <person name="Kwon S.-W."/>
        </authorList>
    </citation>
    <scope>NUCLEOTIDE SEQUENCE [LARGE SCALE GENOMIC DNA]</scope>
    <source>
        <strain evidence="1 2">CJU-R4</strain>
    </source>
</reference>
<dbReference type="RefSeq" id="WP_169550340.1">
    <property type="nucleotide sequence ID" value="NZ_CP051677.1"/>
</dbReference>
<accession>A0A7L5DJ04</accession>